<keyword evidence="3" id="KW-1185">Reference proteome</keyword>
<keyword evidence="1" id="KW-1133">Transmembrane helix</keyword>
<reference evidence="2 3" key="1">
    <citation type="submission" date="2020-03" db="EMBL/GenBank/DDBJ databases">
        <title>Tamlana sp. nov, isolated from XXX.</title>
        <authorList>
            <person name="Cao W.R."/>
        </authorList>
    </citation>
    <scope>NUCLEOTIDE SEQUENCE [LARGE SCALE GENOMIC DNA]</scope>
    <source>
        <strain evidence="2 3">HST1-43</strain>
    </source>
</reference>
<dbReference type="PANTHER" id="PTHR37947">
    <property type="entry name" value="BLL2462 PROTEIN"/>
    <property type="match status" value="1"/>
</dbReference>
<proteinExistence type="predicted"/>
<keyword evidence="1" id="KW-0472">Membrane</keyword>
<organism evidence="2 3">
    <name type="scientific">Tamlana crocina</name>
    <dbReference type="NCBI Taxonomy" id="393006"/>
    <lineage>
        <taxon>Bacteria</taxon>
        <taxon>Pseudomonadati</taxon>
        <taxon>Bacteroidota</taxon>
        <taxon>Flavobacteriia</taxon>
        <taxon>Flavobacteriales</taxon>
        <taxon>Flavobacteriaceae</taxon>
        <taxon>Tamlana</taxon>
    </lineage>
</organism>
<gene>
    <name evidence="2" type="ORF">HC176_06460</name>
</gene>
<evidence type="ECO:0000256" key="1">
    <source>
        <dbReference type="SAM" id="Phobius"/>
    </source>
</evidence>
<dbReference type="PANTHER" id="PTHR37947:SF1">
    <property type="entry name" value="BLL2462 PROTEIN"/>
    <property type="match status" value="1"/>
</dbReference>
<evidence type="ECO:0000313" key="3">
    <source>
        <dbReference type="Proteomes" id="UP000760545"/>
    </source>
</evidence>
<name>A0ABX1DCR9_9FLAO</name>
<evidence type="ECO:0000313" key="2">
    <source>
        <dbReference type="EMBL" id="NJX15127.1"/>
    </source>
</evidence>
<dbReference type="Proteomes" id="UP000760545">
    <property type="component" value="Unassembled WGS sequence"/>
</dbReference>
<comment type="caution">
    <text evidence="2">The sequence shown here is derived from an EMBL/GenBank/DDBJ whole genome shotgun (WGS) entry which is preliminary data.</text>
</comment>
<protein>
    <submittedName>
        <fullName evidence="2">VWA domain-containing protein</fullName>
    </submittedName>
</protein>
<keyword evidence="1" id="KW-0812">Transmembrane</keyword>
<dbReference type="InterPro" id="IPR036465">
    <property type="entry name" value="vWFA_dom_sf"/>
</dbReference>
<feature type="transmembrane region" description="Helical" evidence="1">
    <location>
        <begin position="34"/>
        <end position="54"/>
    </location>
</feature>
<dbReference type="EMBL" id="JAAVJS010000007">
    <property type="protein sequence ID" value="NJX15127.1"/>
    <property type="molecule type" value="Genomic_DNA"/>
</dbReference>
<feature type="transmembrane region" description="Helical" evidence="1">
    <location>
        <begin position="6"/>
        <end position="22"/>
    </location>
</feature>
<sequence>MQTETIVYIILAGIIAFVFAYFQYRYKEKSMTRLGMLFFFLRFMTVFAVLLLLINPSFDKVSTYVEKPSLVVAVDNSSSINHLNQREKAEHFIRSIAENQSLNDKFNVKFYAFGKSLKASDSVSFTEEETNIYDAFRQLSQIYKQTTAPTLLISDGNQTFGNDYQFISSQYKQPVFPIILGDTVQYTDLKIQQLNVNKYAYHKNKFPVEAILVYSGNGNVRSKFEISRGNTVVHSEVVDFSKSENSKILNLNLPASSIGLVNYKATLVPLNDEKNKVNNFRNFTVEVLNQKTKIAIVSDIIHPDLGALKKAIETNEQRSVSILNSEFENIKINDFQLFILYQPNNKFNYLFEQLDAESKNQFIVIGPKTDLNFLNSTNENFTFEITNQTEDYQAEWNRNYTPFLVQDIGFEEFPPLYSNYSQVNFFVPFETILNKTINGISTGSPLLATFEKDNRRQAVLLGENIWQWRAQSFLSHQSFNLFDNFLGKLVQYLSTDKPKNRLNIDYESVYMGSGNVVVKAEFFDKNYIFDARKSLEITVTNNSTNENKTVPFVLKNNNYQVDLSGLPPSGYSFTVRVQGENLSKSGSFQISEYNVEQQFLNADVNKLKQLAENSSGASYFIENSNQVFDDLLSDKRFVPIQKSVKKTIPLVDWKYLLAILALSLGLEWFLRKYNGLI</sequence>
<accession>A0ABX1DCR9</accession>
<dbReference type="SUPFAM" id="SSF53300">
    <property type="entry name" value="vWA-like"/>
    <property type="match status" value="1"/>
</dbReference>